<proteinExistence type="predicted"/>
<dbReference type="HOGENOM" id="CLU_1125745_0_0_1"/>
<dbReference type="VEuPathDB" id="VectorBase:RPRC008630"/>
<dbReference type="InParanoid" id="T1HX60"/>
<accession>T1HX60</accession>
<protein>
    <submittedName>
        <fullName evidence="1">Uncharacterized protein</fullName>
    </submittedName>
</protein>
<dbReference type="EMBL" id="ACPB03000373">
    <property type="status" value="NOT_ANNOTATED_CDS"/>
    <property type="molecule type" value="Genomic_DNA"/>
</dbReference>
<dbReference type="EnsemblMetazoa" id="RPRC008630-RA">
    <property type="protein sequence ID" value="RPRC008630-PA"/>
    <property type="gene ID" value="RPRC008630"/>
</dbReference>
<keyword evidence="2" id="KW-1185">Reference proteome</keyword>
<name>T1HX60_RHOPR</name>
<dbReference type="AlphaFoldDB" id="T1HX60"/>
<dbReference type="EMBL" id="ACPB03000374">
    <property type="status" value="NOT_ANNOTATED_CDS"/>
    <property type="molecule type" value="Genomic_DNA"/>
</dbReference>
<reference evidence="1" key="1">
    <citation type="submission" date="2015-05" db="UniProtKB">
        <authorList>
            <consortium name="EnsemblMetazoa"/>
        </authorList>
    </citation>
    <scope>IDENTIFICATION</scope>
</reference>
<evidence type="ECO:0000313" key="2">
    <source>
        <dbReference type="Proteomes" id="UP000015103"/>
    </source>
</evidence>
<dbReference type="Proteomes" id="UP000015103">
    <property type="component" value="Unassembled WGS sequence"/>
</dbReference>
<organism evidence="1 2">
    <name type="scientific">Rhodnius prolixus</name>
    <name type="common">Triatomid bug</name>
    <dbReference type="NCBI Taxonomy" id="13249"/>
    <lineage>
        <taxon>Eukaryota</taxon>
        <taxon>Metazoa</taxon>
        <taxon>Ecdysozoa</taxon>
        <taxon>Arthropoda</taxon>
        <taxon>Hexapoda</taxon>
        <taxon>Insecta</taxon>
        <taxon>Pterygota</taxon>
        <taxon>Neoptera</taxon>
        <taxon>Paraneoptera</taxon>
        <taxon>Hemiptera</taxon>
        <taxon>Heteroptera</taxon>
        <taxon>Panheteroptera</taxon>
        <taxon>Cimicomorpha</taxon>
        <taxon>Reduviidae</taxon>
        <taxon>Triatominae</taxon>
        <taxon>Rhodnius</taxon>
    </lineage>
</organism>
<evidence type="ECO:0000313" key="1">
    <source>
        <dbReference type="EnsemblMetazoa" id="RPRC008630-PA"/>
    </source>
</evidence>
<sequence>MKRPVLRKCGSFPIVSPVKAILLAKSFSILVHGRNIQLHFYYQWLRSDSFISNDLVTTSGLVASGLFTALPDYGQCTPAKKLLSMTGYLSARGSYKVKHLK</sequence>